<dbReference type="Pfam" id="PF02801">
    <property type="entry name" value="Ketoacyl-synt_C"/>
    <property type="match status" value="1"/>
</dbReference>
<keyword evidence="1" id="KW-0596">Phosphopantetheine</keyword>
<dbReference type="SUPFAM" id="SSF55048">
    <property type="entry name" value="Probable ACP-binding domain of malonyl-CoA ACP transacylase"/>
    <property type="match status" value="1"/>
</dbReference>
<dbReference type="InterPro" id="IPR049391">
    <property type="entry name" value="FAS_pseudo-KR"/>
</dbReference>
<comment type="caution">
    <text evidence="16">The sequence shown here is derived from an EMBL/GenBank/DDBJ whole genome shotgun (WGS) entry which is preliminary data.</text>
</comment>
<dbReference type="InterPro" id="IPR014031">
    <property type="entry name" value="Ketoacyl_synth_C"/>
</dbReference>
<dbReference type="CDD" id="cd05195">
    <property type="entry name" value="enoyl_red"/>
    <property type="match status" value="1"/>
</dbReference>
<dbReference type="Pfam" id="PF00550">
    <property type="entry name" value="PP-binding"/>
    <property type="match status" value="1"/>
</dbReference>
<dbReference type="PANTHER" id="PTHR43775:SF7">
    <property type="entry name" value="FATTY ACID SYNTHASE"/>
    <property type="match status" value="1"/>
</dbReference>
<keyword evidence="7" id="KW-0560">Oxidoreductase</keyword>
<dbReference type="Gene3D" id="3.30.70.250">
    <property type="entry name" value="Malonyl-CoA ACP transacylase, ACP-binding"/>
    <property type="match status" value="1"/>
</dbReference>
<feature type="region of interest" description="N-terminal hotdog fold" evidence="11">
    <location>
        <begin position="455"/>
        <end position="576"/>
    </location>
</feature>
<feature type="region of interest" description="Disordered" evidence="12">
    <location>
        <begin position="1693"/>
        <end position="1713"/>
    </location>
</feature>
<keyword evidence="3" id="KW-0597">Phosphoprotein</keyword>
<dbReference type="InterPro" id="IPR009081">
    <property type="entry name" value="PP-bd_ACP"/>
</dbReference>
<dbReference type="InterPro" id="IPR013968">
    <property type="entry name" value="PKS_KR"/>
</dbReference>
<evidence type="ECO:0000256" key="3">
    <source>
        <dbReference type="ARBA" id="ARBA00022553"/>
    </source>
</evidence>
<dbReference type="SMART" id="SM00822">
    <property type="entry name" value="PKS_KR"/>
    <property type="match status" value="1"/>
</dbReference>
<evidence type="ECO:0000259" key="14">
    <source>
        <dbReference type="PROSITE" id="PS52004"/>
    </source>
</evidence>
<dbReference type="InterPro" id="IPR020806">
    <property type="entry name" value="PKS_PP-bd"/>
</dbReference>
<keyword evidence="17" id="KW-1185">Reference proteome</keyword>
<dbReference type="InterPro" id="IPR011032">
    <property type="entry name" value="GroES-like_sf"/>
</dbReference>
<dbReference type="GO" id="GO:0004312">
    <property type="term" value="F:fatty acid synthase activity"/>
    <property type="evidence" value="ECO:0007669"/>
    <property type="project" value="TreeGrafter"/>
</dbReference>
<dbReference type="Pfam" id="PF00107">
    <property type="entry name" value="ADH_zinc_N"/>
    <property type="match status" value="1"/>
</dbReference>
<dbReference type="InterPro" id="IPR036291">
    <property type="entry name" value="NAD(P)-bd_dom_sf"/>
</dbReference>
<proteinExistence type="predicted"/>
<dbReference type="SMART" id="SM00825">
    <property type="entry name" value="PKS_KS"/>
    <property type="match status" value="1"/>
</dbReference>
<evidence type="ECO:0000313" key="16">
    <source>
        <dbReference type="EMBL" id="KAK8766016.1"/>
    </source>
</evidence>
<dbReference type="InterPro" id="IPR020841">
    <property type="entry name" value="PKS_Beta-ketoAc_synthase_dom"/>
</dbReference>
<keyword evidence="4" id="KW-0808">Transferase</keyword>
<feature type="domain" description="Ketosynthase family 3 (KS3)" evidence="14">
    <location>
        <begin position="1"/>
        <end position="147"/>
    </location>
</feature>
<keyword evidence="5" id="KW-0276">Fatty acid metabolism</keyword>
<dbReference type="Pfam" id="PF21149">
    <property type="entry name" value="FAS_pseudo-KR"/>
    <property type="match status" value="1"/>
</dbReference>
<dbReference type="PROSITE" id="PS50075">
    <property type="entry name" value="CARRIER"/>
    <property type="match status" value="1"/>
</dbReference>
<dbReference type="GO" id="GO:0031177">
    <property type="term" value="F:phosphopantetheine binding"/>
    <property type="evidence" value="ECO:0007669"/>
    <property type="project" value="InterPro"/>
</dbReference>
<dbReference type="SUPFAM" id="SSF51735">
    <property type="entry name" value="NAD(P)-binding Rossmann-fold domains"/>
    <property type="match status" value="2"/>
</dbReference>
<dbReference type="InterPro" id="IPR013149">
    <property type="entry name" value="ADH-like_C"/>
</dbReference>
<dbReference type="Gene3D" id="3.40.50.720">
    <property type="entry name" value="NAD(P)-binding Rossmann-like Domain"/>
    <property type="match status" value="1"/>
</dbReference>
<evidence type="ECO:0000259" key="15">
    <source>
        <dbReference type="PROSITE" id="PS52019"/>
    </source>
</evidence>
<dbReference type="Gene3D" id="1.10.1200.10">
    <property type="entry name" value="ACP-like"/>
    <property type="match status" value="1"/>
</dbReference>
<dbReference type="SUPFAM" id="SSF52151">
    <property type="entry name" value="FabD/lysophospholipase-like"/>
    <property type="match status" value="1"/>
</dbReference>
<dbReference type="InterPro" id="IPR020843">
    <property type="entry name" value="ER"/>
</dbReference>
<dbReference type="Gene3D" id="3.40.366.10">
    <property type="entry name" value="Malonyl-Coenzyme A Acyl Carrier Protein, domain 2"/>
    <property type="match status" value="1"/>
</dbReference>
<keyword evidence="8" id="KW-0443">Lipid metabolism</keyword>
<reference evidence="16 17" key="1">
    <citation type="journal article" date="2023" name="Arcadia Sci">
        <title>De novo assembly of a long-read Amblyomma americanum tick genome.</title>
        <authorList>
            <person name="Chou S."/>
            <person name="Poskanzer K.E."/>
            <person name="Rollins M."/>
            <person name="Thuy-Boun P.S."/>
        </authorList>
    </citation>
    <scope>NUCLEOTIDE SEQUENCE [LARGE SCALE GENOMIC DNA]</scope>
    <source>
        <strain evidence="16">F_SG_1</strain>
        <tissue evidence="16">Salivary glands</tissue>
    </source>
</reference>
<dbReference type="InterPro" id="IPR036736">
    <property type="entry name" value="ACP-like_sf"/>
</dbReference>
<keyword evidence="10" id="KW-0511">Multifunctional enzyme</keyword>
<evidence type="ECO:0000256" key="4">
    <source>
        <dbReference type="ARBA" id="ARBA00022679"/>
    </source>
</evidence>
<feature type="active site" description="Proton donor; for dehydratase activity" evidence="11">
    <location>
        <position position="635"/>
    </location>
</feature>
<dbReference type="Pfam" id="PF00698">
    <property type="entry name" value="Acyl_transf_1"/>
    <property type="match status" value="1"/>
</dbReference>
<dbReference type="SMART" id="SM00823">
    <property type="entry name" value="PKS_PP"/>
    <property type="match status" value="1"/>
</dbReference>
<evidence type="ECO:0000256" key="1">
    <source>
        <dbReference type="ARBA" id="ARBA00022450"/>
    </source>
</evidence>
<dbReference type="InterPro" id="IPR050091">
    <property type="entry name" value="PKS_NRPS_Biosynth_Enz"/>
</dbReference>
<feature type="domain" description="Carrier" evidence="13">
    <location>
        <begin position="1617"/>
        <end position="1697"/>
    </location>
</feature>
<dbReference type="InterPro" id="IPR049900">
    <property type="entry name" value="PKS_mFAS_DH"/>
</dbReference>
<gene>
    <name evidence="16" type="ORF">V5799_007197</name>
</gene>
<evidence type="ECO:0000256" key="10">
    <source>
        <dbReference type="ARBA" id="ARBA00023268"/>
    </source>
</evidence>
<accession>A0AAQ4DU76</accession>
<dbReference type="Gene3D" id="3.40.50.150">
    <property type="entry name" value="Vaccinia Virus protein VP39"/>
    <property type="match status" value="1"/>
</dbReference>
<dbReference type="FunFam" id="3.40.50.720:FF:000209">
    <property type="entry name" value="Polyketide synthase Pks12"/>
    <property type="match status" value="1"/>
</dbReference>
<dbReference type="Gene3D" id="3.90.180.10">
    <property type="entry name" value="Medium-chain alcohol dehydrogenases, catalytic domain"/>
    <property type="match status" value="1"/>
</dbReference>
<dbReference type="Gene3D" id="3.10.129.110">
    <property type="entry name" value="Polyketide synthase dehydratase"/>
    <property type="match status" value="1"/>
</dbReference>
<evidence type="ECO:0000256" key="6">
    <source>
        <dbReference type="ARBA" id="ARBA00022857"/>
    </source>
</evidence>
<dbReference type="PANTHER" id="PTHR43775">
    <property type="entry name" value="FATTY ACID SYNTHASE"/>
    <property type="match status" value="1"/>
</dbReference>
<dbReference type="CDD" id="cd00833">
    <property type="entry name" value="PKS"/>
    <property type="match status" value="1"/>
</dbReference>
<dbReference type="InterPro" id="IPR016039">
    <property type="entry name" value="Thiolase-like"/>
</dbReference>
<dbReference type="Gene3D" id="3.30.70.3290">
    <property type="match status" value="1"/>
</dbReference>
<evidence type="ECO:0000259" key="13">
    <source>
        <dbReference type="PROSITE" id="PS50075"/>
    </source>
</evidence>
<dbReference type="SUPFAM" id="SSF50129">
    <property type="entry name" value="GroES-like"/>
    <property type="match status" value="1"/>
</dbReference>
<dbReference type="PROSITE" id="PS52019">
    <property type="entry name" value="PKS_MFAS_DH"/>
    <property type="match status" value="1"/>
</dbReference>
<feature type="domain" description="PKS/mFAS DH" evidence="15">
    <location>
        <begin position="455"/>
        <end position="729"/>
    </location>
</feature>
<dbReference type="InterPro" id="IPR014043">
    <property type="entry name" value="Acyl_transferase_dom"/>
</dbReference>
<dbReference type="FunFam" id="3.90.180.10:FF:000015">
    <property type="entry name" value="Fatty acid synthase"/>
    <property type="match status" value="1"/>
</dbReference>
<evidence type="ECO:0000256" key="12">
    <source>
        <dbReference type="SAM" id="MobiDB-lite"/>
    </source>
</evidence>
<dbReference type="EMBL" id="JARKHS020026779">
    <property type="protein sequence ID" value="KAK8766016.1"/>
    <property type="molecule type" value="Genomic_DNA"/>
</dbReference>
<keyword evidence="2" id="KW-0444">Lipid biosynthesis</keyword>
<feature type="active site" description="Proton acceptor; for dehydratase activity" evidence="11">
    <location>
        <position position="494"/>
    </location>
</feature>
<organism evidence="16 17">
    <name type="scientific">Amblyomma americanum</name>
    <name type="common">Lone star tick</name>
    <dbReference type="NCBI Taxonomy" id="6943"/>
    <lineage>
        <taxon>Eukaryota</taxon>
        <taxon>Metazoa</taxon>
        <taxon>Ecdysozoa</taxon>
        <taxon>Arthropoda</taxon>
        <taxon>Chelicerata</taxon>
        <taxon>Arachnida</taxon>
        <taxon>Acari</taxon>
        <taxon>Parasitiformes</taxon>
        <taxon>Ixodida</taxon>
        <taxon>Ixodoidea</taxon>
        <taxon>Ixodidae</taxon>
        <taxon>Amblyomminae</taxon>
        <taxon>Amblyomma</taxon>
    </lineage>
</organism>
<keyword evidence="6" id="KW-0521">NADP</keyword>
<evidence type="ECO:0000256" key="2">
    <source>
        <dbReference type="ARBA" id="ARBA00022516"/>
    </source>
</evidence>
<evidence type="ECO:0000256" key="8">
    <source>
        <dbReference type="ARBA" id="ARBA00023098"/>
    </source>
</evidence>
<dbReference type="Pfam" id="PF08659">
    <property type="entry name" value="KR"/>
    <property type="match status" value="1"/>
</dbReference>
<keyword evidence="9" id="KW-0275">Fatty acid biosynthesis</keyword>
<dbReference type="InterPro" id="IPR016036">
    <property type="entry name" value="Malonyl_transacylase_ACP-bd"/>
</dbReference>
<evidence type="ECO:0000313" key="17">
    <source>
        <dbReference type="Proteomes" id="UP001321473"/>
    </source>
</evidence>
<dbReference type="InterPro" id="IPR042104">
    <property type="entry name" value="PKS_dehydratase_sf"/>
</dbReference>
<evidence type="ECO:0000256" key="5">
    <source>
        <dbReference type="ARBA" id="ARBA00022832"/>
    </source>
</evidence>
<dbReference type="SMART" id="SM00829">
    <property type="entry name" value="PKS_ER"/>
    <property type="match status" value="1"/>
</dbReference>
<evidence type="ECO:0000256" key="7">
    <source>
        <dbReference type="ARBA" id="ARBA00023002"/>
    </source>
</evidence>
<dbReference type="PROSITE" id="PS52004">
    <property type="entry name" value="KS3_2"/>
    <property type="match status" value="1"/>
</dbReference>
<dbReference type="InterPro" id="IPR029063">
    <property type="entry name" value="SAM-dependent_MTases_sf"/>
</dbReference>
<dbReference type="Gene3D" id="3.40.47.10">
    <property type="match status" value="1"/>
</dbReference>
<dbReference type="GO" id="GO:0006633">
    <property type="term" value="P:fatty acid biosynthetic process"/>
    <property type="evidence" value="ECO:0007669"/>
    <property type="project" value="UniProtKB-KW"/>
</dbReference>
<feature type="region of interest" description="C-terminal hotdog fold" evidence="11">
    <location>
        <begin position="586"/>
        <end position="729"/>
    </location>
</feature>
<evidence type="ECO:0000256" key="11">
    <source>
        <dbReference type="PROSITE-ProRule" id="PRU01363"/>
    </source>
</evidence>
<dbReference type="GO" id="GO:0016491">
    <property type="term" value="F:oxidoreductase activity"/>
    <property type="evidence" value="ECO:0007669"/>
    <property type="project" value="UniProtKB-KW"/>
</dbReference>
<dbReference type="SMART" id="SM00827">
    <property type="entry name" value="PKS_AT"/>
    <property type="match status" value="1"/>
</dbReference>
<dbReference type="InterPro" id="IPR001227">
    <property type="entry name" value="Ac_transferase_dom_sf"/>
</dbReference>
<dbReference type="InterPro" id="IPR057326">
    <property type="entry name" value="KR_dom"/>
</dbReference>
<protein>
    <submittedName>
        <fullName evidence="16">Uncharacterized protein</fullName>
    </submittedName>
</protein>
<evidence type="ECO:0000256" key="9">
    <source>
        <dbReference type="ARBA" id="ARBA00023160"/>
    </source>
</evidence>
<dbReference type="SUPFAM" id="SSF47336">
    <property type="entry name" value="ACP-like"/>
    <property type="match status" value="1"/>
</dbReference>
<dbReference type="InterPro" id="IPR016035">
    <property type="entry name" value="Acyl_Trfase/lysoPLipase"/>
</dbReference>
<dbReference type="SUPFAM" id="SSF53901">
    <property type="entry name" value="Thiolase-like"/>
    <property type="match status" value="1"/>
</dbReference>
<sequence>ITYPSSKAQEELLRDIYSEAKVDPRGVDYVETHGTGTKAGDKQEMEAVTKVFCPAGRERPLKIGAVKTNVGHNDVASGLSSIAKVLLAMETGTIAANLHFEKPNPDIPALHDGSVEIVANHTPFNGGIVGVNSFGFGGSSAHAILESNPGPHVNSIPRESPGLPRLVLVSGRSAESLAVALVDTLRAVGVQPDGIVGHSVGEIVCGYADGCFTAEESVLCAYWRGRCVDVGNVPPGAMAAVGLTWEEAAQRCRDGVAPACHNAEDSVTVSGPVQAVAELVEGLKSEGVFATMVDSMNVAFHSKYVQSIGPALRQALEKVVPQPKRRSKRWVSSSVPASRWHEPATQLCSAEYYVNNLVSPVLFREALQHMPKDAIFVEIAPHCLFQPILRRALGSGATCLGLMKRDTDNRTFFLTALGKLHTLGVQLELTALFPPVPFPVPRGTPSIGHLVSWDHSQRWTVPKWNEFGSSGQWAEDVVTVDLEDNEGDIYLAGHFVGGRTLFPVAGYMVMAWKNLAKRYGKPFHQLPVIFEDVRIHRATILPKKASGEFEICEAGTVVVSGRMHIAGEGDKVLDKDPPGPPSENVVNELDSNDFYKALRLRGYEYQGKFQAVLKIDFQSCCGTIKWEDNWVTFLDGMLQISLFPNPRKTFRLPVKIQSCRIDPDLHARVVEECGDAGIPTAYDSCLNTCRAGGIAILGLKTSIAPRRHAQPALRLDEYKFVPYIDDESAENEREGFVLDYIDVCSLVAGRILAACGQNISELSKLTKGRCKTAEGKLELFLKSPAEDQVTLKILADIEKNVKGPDTNLAFAVQSALANYRKDLDKDFLNTALFSEDSLRHLLDVAVENTSSRKMRILELTVDGSDLLLTPLVSSLLPLSNTLIKSEYTIAHPCPETIAMEQLPEGAIRAVWDLACTSRAKLPEVDLIVVRDVPSERNSLEALVEQISTCCGEGGFVLLHHRTALTPAEILLSTEGRVPLSHHARTVVESAFGASGFFLVGMKSNKWSTLMLLRKANVAAAAEKQDVVRVKNSEFDWVETLKNNVFESEKNPAGKNVWLLADDARISGIVGLVNCLRVERGVNRIRCLFDVSQKNTIDFMLEGEEFKKILERDLVMNVYRDGQWGSYRHVATQTHGAAKRMTEYAFLNVQTRGDLSSLQWYESPLRYAPSPGEVGSVLCHVYYAPLNFRDVMLATGKLSPDALPGNMASRDCLLGMEFSGRDAQGRRVMGLVPAEGMSTVVSADPDFLWEVPEAWSLEEASTIPMAYSTAYYALLVRGNMQPGESLLVHSGSGGVGQAAIAIALSMGCTVFTTVGSKEKREFLKRRFPQLEDRNIANSRDLSFEEHVLRETRGRGVDLVLNSLSEEKLQASVRCLAKHGRFLEIGKFDLAKDSPLGMSVFLKSVTFCGILLDSLHEDGPLMAADKRHVKDLVQEGIASGAVRPLDAIRFRRDQAEEAFRFMATGKHIGKVVLEVLRDALLENQTAEAFEDVCRIKVDATVHLDDLSRNFCPDLDHFVAFSSSVSCDGNVGQANYGFANSAMERICERRSADGLPGLAIQWGVIGDVGVLHRTKGADMTLAGYAPQRISSCLNVLDRFLNQGQPVVRSVVKADMSANPDETKVKRRDLVDTITHIFGVKGGGSLDPNKNLGDLGMDSLIGVEVQQTLERGYDVTLSMAEIRKLTLSRLRQIGEGAGDKASPVENEALTKQYEIHP</sequence>
<dbReference type="Proteomes" id="UP001321473">
    <property type="component" value="Unassembled WGS sequence"/>
</dbReference>
<feature type="non-terminal residue" evidence="16">
    <location>
        <position position="1"/>
    </location>
</feature>
<name>A0AAQ4DU76_AMBAM</name>